<evidence type="ECO:0000313" key="1">
    <source>
        <dbReference type="EMBL" id="CAD9320090.1"/>
    </source>
</evidence>
<dbReference type="EMBL" id="HBGN01008974">
    <property type="protein sequence ID" value="CAD9320090.1"/>
    <property type="molecule type" value="Transcribed_RNA"/>
</dbReference>
<sequence length="123" mass="13778">MAHKNAAEEVSLPVAREYGKPVIAFTTTRWNGLQELSSSAGPTTAECLSFAFTPIVSPPVEIVLHSARDEDELKDALDNVKMGFESEEEEDLWRRYGEGLESTNDDFFDEYPEERFLKASSVS</sequence>
<proteinExistence type="predicted"/>
<name>A0A7S1YV02_9STRA</name>
<gene>
    <name evidence="1" type="ORF">DBRI1063_LOCUS5764</name>
</gene>
<protein>
    <submittedName>
        <fullName evidence="1">Uncharacterized protein</fullName>
    </submittedName>
</protein>
<dbReference type="AlphaFoldDB" id="A0A7S1YV02"/>
<reference evidence="1" key="1">
    <citation type="submission" date="2021-01" db="EMBL/GenBank/DDBJ databases">
        <authorList>
            <person name="Corre E."/>
            <person name="Pelletier E."/>
            <person name="Niang G."/>
            <person name="Scheremetjew M."/>
            <person name="Finn R."/>
            <person name="Kale V."/>
            <person name="Holt S."/>
            <person name="Cochrane G."/>
            <person name="Meng A."/>
            <person name="Brown T."/>
            <person name="Cohen L."/>
        </authorList>
    </citation>
    <scope>NUCLEOTIDE SEQUENCE</scope>
    <source>
        <strain evidence="1">Pop2</strain>
    </source>
</reference>
<organism evidence="1">
    <name type="scientific">Ditylum brightwellii</name>
    <dbReference type="NCBI Taxonomy" id="49249"/>
    <lineage>
        <taxon>Eukaryota</taxon>
        <taxon>Sar</taxon>
        <taxon>Stramenopiles</taxon>
        <taxon>Ochrophyta</taxon>
        <taxon>Bacillariophyta</taxon>
        <taxon>Mediophyceae</taxon>
        <taxon>Lithodesmiophycidae</taxon>
        <taxon>Lithodesmiales</taxon>
        <taxon>Lithodesmiaceae</taxon>
        <taxon>Ditylum</taxon>
    </lineage>
</organism>
<accession>A0A7S1YV02</accession>